<evidence type="ECO:0000313" key="3">
    <source>
        <dbReference type="Proteomes" id="UP000054324"/>
    </source>
</evidence>
<name>A0A074ZZI2_OPIVI</name>
<feature type="region of interest" description="Disordered" evidence="1">
    <location>
        <begin position="46"/>
        <end position="68"/>
    </location>
</feature>
<organism evidence="2 3">
    <name type="scientific">Opisthorchis viverrini</name>
    <name type="common">Southeast Asian liver fluke</name>
    <dbReference type="NCBI Taxonomy" id="6198"/>
    <lineage>
        <taxon>Eukaryota</taxon>
        <taxon>Metazoa</taxon>
        <taxon>Spiralia</taxon>
        <taxon>Lophotrochozoa</taxon>
        <taxon>Platyhelminthes</taxon>
        <taxon>Trematoda</taxon>
        <taxon>Digenea</taxon>
        <taxon>Opisthorchiida</taxon>
        <taxon>Opisthorchiata</taxon>
        <taxon>Opisthorchiidae</taxon>
        <taxon>Opisthorchis</taxon>
    </lineage>
</organism>
<dbReference type="AlphaFoldDB" id="A0A074ZZI2"/>
<keyword evidence="3" id="KW-1185">Reference proteome</keyword>
<dbReference type="GeneID" id="20315347"/>
<reference evidence="2 3" key="1">
    <citation type="submission" date="2013-11" db="EMBL/GenBank/DDBJ databases">
        <title>Opisthorchis viverrini - life in the bile duct.</title>
        <authorList>
            <person name="Young N.D."/>
            <person name="Nagarajan N."/>
            <person name="Lin S.J."/>
            <person name="Korhonen P.K."/>
            <person name="Jex A.R."/>
            <person name="Hall R.S."/>
            <person name="Safavi-Hemami H."/>
            <person name="Kaewkong W."/>
            <person name="Bertrand D."/>
            <person name="Gao S."/>
            <person name="Seet Q."/>
            <person name="Wongkham S."/>
            <person name="Teh B.T."/>
            <person name="Wongkham C."/>
            <person name="Intapan P.M."/>
            <person name="Maleewong W."/>
            <person name="Yang X."/>
            <person name="Hu M."/>
            <person name="Wang Z."/>
            <person name="Hofmann A."/>
            <person name="Sternberg P.W."/>
            <person name="Tan P."/>
            <person name="Wang J."/>
            <person name="Gasser R.B."/>
        </authorList>
    </citation>
    <scope>NUCLEOTIDE SEQUENCE [LARGE SCALE GENOMIC DNA]</scope>
</reference>
<evidence type="ECO:0000313" key="2">
    <source>
        <dbReference type="EMBL" id="KER32873.1"/>
    </source>
</evidence>
<sequence length="189" mass="21305">MIVRPASSHWYKETSQFVIRFGAQCSFRDVSLSALPNATQPKRLAVMPPKGSTRAGILPSCPSPDRGSREAEIGLEKWAFLSVNSRSRPETSVKRVHYTDAFNYFTRTIRKNYKKTAQQNYNGLHILSTDAHSMLSVKVEPLSINLTLTEITDYDCDLTECNGKDMSIPVLDLKELLLICAQNVQFTFN</sequence>
<proteinExistence type="predicted"/>
<gene>
    <name evidence="2" type="ORF">T265_01159</name>
</gene>
<evidence type="ECO:0000256" key="1">
    <source>
        <dbReference type="SAM" id="MobiDB-lite"/>
    </source>
</evidence>
<dbReference type="RefSeq" id="XP_009163384.1">
    <property type="nucleotide sequence ID" value="XM_009165120.1"/>
</dbReference>
<dbReference type="KEGG" id="ovi:T265_01159"/>
<dbReference type="EMBL" id="KL596630">
    <property type="protein sequence ID" value="KER32873.1"/>
    <property type="molecule type" value="Genomic_DNA"/>
</dbReference>
<dbReference type="CTD" id="20315347"/>
<accession>A0A074ZZI2</accession>
<dbReference type="Proteomes" id="UP000054324">
    <property type="component" value="Unassembled WGS sequence"/>
</dbReference>
<protein>
    <submittedName>
        <fullName evidence="2">Uncharacterized protein</fullName>
    </submittedName>
</protein>